<dbReference type="EMBL" id="MLJW01000001">
    <property type="protein sequence ID" value="OIR19221.1"/>
    <property type="molecule type" value="Genomic_DNA"/>
</dbReference>
<protein>
    <submittedName>
        <fullName evidence="1">Uncharacterized protein</fullName>
    </submittedName>
</protein>
<dbReference type="AlphaFoldDB" id="A0A1J5TS95"/>
<organism evidence="1">
    <name type="scientific">mine drainage metagenome</name>
    <dbReference type="NCBI Taxonomy" id="410659"/>
    <lineage>
        <taxon>unclassified sequences</taxon>
        <taxon>metagenomes</taxon>
        <taxon>ecological metagenomes</taxon>
    </lineage>
</organism>
<accession>A0A1J5TS95</accession>
<evidence type="ECO:0000313" key="1">
    <source>
        <dbReference type="EMBL" id="OIR19221.1"/>
    </source>
</evidence>
<name>A0A1J5TS95_9ZZZZ</name>
<sequence>MIEISLELNLDAFLVNSMGKSEDLSSQMSARALRFSCEKVASARRLTESKPSADFEFLGSAGKRDTQVESDHEFDEKLFNYLATHTTVDASRVDIAAGDTGYIPVPKAASSGEIGRMSITQRQNQSGIGLELVFKQDEFDAAWDLVTQQKVRKAVATLVCFKLSQGVPAGQGGNLFVAGVLSCSLQFVPGD</sequence>
<comment type="caution">
    <text evidence="1">The sequence shown here is derived from an EMBL/GenBank/DDBJ whole genome shotgun (WGS) entry which is preliminary data.</text>
</comment>
<reference evidence="1" key="1">
    <citation type="submission" date="2016-10" db="EMBL/GenBank/DDBJ databases">
        <title>Sequence of Gallionella enrichment culture.</title>
        <authorList>
            <person name="Poehlein A."/>
            <person name="Muehling M."/>
            <person name="Daniel R."/>
        </authorList>
    </citation>
    <scope>NUCLEOTIDE SEQUENCE</scope>
</reference>
<proteinExistence type="predicted"/>
<gene>
    <name evidence="1" type="ORF">GALL_01000</name>
</gene>